<evidence type="ECO:0000256" key="1">
    <source>
        <dbReference type="SAM" id="MobiDB-lite"/>
    </source>
</evidence>
<dbReference type="Gene3D" id="1.20.58.1520">
    <property type="match status" value="1"/>
</dbReference>
<name>A0A9Q0YNJ7_HOLLE</name>
<dbReference type="EMBL" id="JAIZAY010000017">
    <property type="protein sequence ID" value="KAJ8025718.1"/>
    <property type="molecule type" value="Genomic_DNA"/>
</dbReference>
<proteinExistence type="predicted"/>
<dbReference type="OrthoDB" id="642895at2759"/>
<evidence type="ECO:0000313" key="2">
    <source>
        <dbReference type="EMBL" id="KAJ8025718.1"/>
    </source>
</evidence>
<reference evidence="2" key="1">
    <citation type="submission" date="2021-10" db="EMBL/GenBank/DDBJ databases">
        <title>Tropical sea cucumber genome reveals ecological adaptation and Cuvierian tubules defense mechanism.</title>
        <authorList>
            <person name="Chen T."/>
        </authorList>
    </citation>
    <scope>NUCLEOTIDE SEQUENCE</scope>
    <source>
        <strain evidence="2">Nanhai2018</strain>
        <tissue evidence="2">Muscle</tissue>
    </source>
</reference>
<dbReference type="PANTHER" id="PTHR19321:SF41">
    <property type="entry name" value="FASCETTO-RELATED"/>
    <property type="match status" value="1"/>
</dbReference>
<keyword evidence="3" id="KW-1185">Reference proteome</keyword>
<gene>
    <name evidence="2" type="ORF">HOLleu_33350</name>
</gene>
<dbReference type="GO" id="GO:0008017">
    <property type="term" value="F:microtubule binding"/>
    <property type="evidence" value="ECO:0007669"/>
    <property type="project" value="InterPro"/>
</dbReference>
<dbReference type="Proteomes" id="UP001152320">
    <property type="component" value="Chromosome 17"/>
</dbReference>
<organism evidence="2 3">
    <name type="scientific">Holothuria leucospilota</name>
    <name type="common">Black long sea cucumber</name>
    <name type="synonym">Mertensiothuria leucospilota</name>
    <dbReference type="NCBI Taxonomy" id="206669"/>
    <lineage>
        <taxon>Eukaryota</taxon>
        <taxon>Metazoa</taxon>
        <taxon>Echinodermata</taxon>
        <taxon>Eleutherozoa</taxon>
        <taxon>Echinozoa</taxon>
        <taxon>Holothuroidea</taxon>
        <taxon>Aspidochirotacea</taxon>
        <taxon>Aspidochirotida</taxon>
        <taxon>Holothuriidae</taxon>
        <taxon>Holothuria</taxon>
    </lineage>
</organism>
<evidence type="ECO:0000313" key="3">
    <source>
        <dbReference type="Proteomes" id="UP001152320"/>
    </source>
</evidence>
<feature type="region of interest" description="Disordered" evidence="1">
    <location>
        <begin position="590"/>
        <end position="613"/>
    </location>
</feature>
<feature type="compositionally biased region" description="Polar residues" evidence="1">
    <location>
        <begin position="562"/>
        <end position="572"/>
    </location>
</feature>
<protein>
    <submittedName>
        <fullName evidence="2">Protein regulator of cytokinesis 1</fullName>
    </submittedName>
</protein>
<feature type="compositionally biased region" description="Basic residues" evidence="1">
    <location>
        <begin position="527"/>
        <end position="542"/>
    </location>
</feature>
<accession>A0A9Q0YNJ7</accession>
<dbReference type="AlphaFoldDB" id="A0A9Q0YNJ7"/>
<comment type="caution">
    <text evidence="2">The sequence shown here is derived from an EMBL/GenBank/DDBJ whole genome shotgun (WGS) entry which is preliminary data.</text>
</comment>
<feature type="compositionally biased region" description="Polar residues" evidence="1">
    <location>
        <begin position="595"/>
        <end position="605"/>
    </location>
</feature>
<dbReference type="InterPro" id="IPR007145">
    <property type="entry name" value="MAP65_Ase1_PRC1"/>
</dbReference>
<dbReference type="Pfam" id="PF03999">
    <property type="entry name" value="MAP65_ASE1"/>
    <property type="match status" value="1"/>
</dbReference>
<dbReference type="PANTHER" id="PTHR19321">
    <property type="entry name" value="PROTEIN REGULATOR OF CYTOKINESIS 1 PRC1-RELATED"/>
    <property type="match status" value="1"/>
</dbReference>
<sequence>MAEKRRQSMKVEVSRCLDAALSDLQLIWDEIGIEESQRDERQNVVLLHLQNLLDEMVKEEKEMRKRLLASVETCGQEVVKLSQELGVSPYEPDEGLSILQVEKALRLRVEALKKEKTERMDKLHTLQKIEQSLCDILCTTPMYIPTGSIPTDSQLAALKEHIETLKADQEQRLATLRSTKRGILDLMDLLEQEPNTSFERDVICEEEDTFSLSMENMHALKRLHEELEAKDQENANLANTLTEEIESIWNRLQFSEAELEKPLPVSGHKPSDLKVLQANLAKLQELKKSNLKKVIDATREEIFSWWDKCFYSRQQRNDFVAAYNDEYTEELLQEHDQELVKMKDYYEANKTLLESVKRREEMWKQMLEFEKKASDPNRFNNRGCVLLQEEKMRAKLNKDLPKLEKVLSEKIEQWEGQHGKPFLVDGVRFVDYVEAQWAAHEQSKKIAKEQRLNARSKEMEHEMKWGSRPTTPNKRRFAGTPSKTPKRMKGANGTCIQSPRMDATSVMASPRSAQRPPRMGTSYVKTTPKKLRQTPSRVTRRKVLGEKNSDSSFSTTMSSHSWKTSNTSISSVGSVCPSYTDFSKHLESENRPYCRSSSILTSPQRSHSRVTGL</sequence>
<feature type="compositionally biased region" description="Low complexity" evidence="1">
    <location>
        <begin position="550"/>
        <end position="561"/>
    </location>
</feature>
<feature type="region of interest" description="Disordered" evidence="1">
    <location>
        <begin position="460"/>
        <end position="572"/>
    </location>
</feature>
<dbReference type="GO" id="GO:0051256">
    <property type="term" value="P:mitotic spindle midzone assembly"/>
    <property type="evidence" value="ECO:0007669"/>
    <property type="project" value="TreeGrafter"/>
</dbReference>
<dbReference type="GO" id="GO:0005737">
    <property type="term" value="C:cytoplasm"/>
    <property type="evidence" value="ECO:0007669"/>
    <property type="project" value="TreeGrafter"/>
</dbReference>
<dbReference type="GO" id="GO:1990023">
    <property type="term" value="C:mitotic spindle midzone"/>
    <property type="evidence" value="ECO:0007669"/>
    <property type="project" value="TreeGrafter"/>
</dbReference>